<protein>
    <submittedName>
        <fullName evidence="5">CutM protein</fullName>
        <ecNumber evidence="5">1.2.99.2</ecNumber>
    </submittedName>
</protein>
<dbReference type="PANTHER" id="PTHR42659">
    <property type="entry name" value="XANTHINE DEHYDROGENASE SUBUNIT C-RELATED"/>
    <property type="match status" value="1"/>
</dbReference>
<name>A0A0D1EGL9_9RHOB</name>
<dbReference type="SUPFAM" id="SSF55447">
    <property type="entry name" value="CO dehydrogenase flavoprotein C-terminal domain-like"/>
    <property type="match status" value="1"/>
</dbReference>
<dbReference type="InterPro" id="IPR016167">
    <property type="entry name" value="FAD-bd_PCMH_sub1"/>
</dbReference>
<dbReference type="GO" id="GO:0071949">
    <property type="term" value="F:FAD binding"/>
    <property type="evidence" value="ECO:0007669"/>
    <property type="project" value="InterPro"/>
</dbReference>
<keyword evidence="3 5" id="KW-0560">Oxidoreductase</keyword>
<dbReference type="RefSeq" id="WP_043918378.1">
    <property type="nucleotide sequence ID" value="NZ_FZPF01000001.1"/>
</dbReference>
<evidence type="ECO:0000313" key="5">
    <source>
        <dbReference type="EMBL" id="KIT16769.1"/>
    </source>
</evidence>
<dbReference type="OrthoDB" id="9793944at2"/>
<dbReference type="PROSITE" id="PS51387">
    <property type="entry name" value="FAD_PCMH"/>
    <property type="match status" value="1"/>
</dbReference>
<evidence type="ECO:0000313" key="6">
    <source>
        <dbReference type="Proteomes" id="UP000032232"/>
    </source>
</evidence>
<keyword evidence="1" id="KW-0285">Flavoprotein</keyword>
<evidence type="ECO:0000259" key="4">
    <source>
        <dbReference type="PROSITE" id="PS51387"/>
    </source>
</evidence>
<accession>A0A0D1EGL9</accession>
<sequence>MYNFELVKPSSVADAVSALQGEDAQALGGGQTLLPTMKARLAQMETLVSLSHIDEIKGVCTDDQGRLCVGGGTTHAAAAEALSGYPALASLAARIGDPAVRARGTIGGSLANDDPSACWPAGALGSGATIVAVGSGGSREIAADDFFQGMFTTALDEGEIITEVKFPVPEKAAYEKFLQPASRFPLVAAFVAKFSDGVRVAITGASQDGVFRWTEAEQALSSNFSADAVTGLAAPDGSGMISDLHGSGDYRAHLVRVMTARAVTAAS</sequence>
<reference evidence="5 6" key="1">
    <citation type="submission" date="2015-02" db="EMBL/GenBank/DDBJ databases">
        <title>Genome Sequence of Jannaschia aquimarina DSM28248, a member of the Roseobacter clade.</title>
        <authorList>
            <person name="Voget S."/>
            <person name="Daniel R."/>
        </authorList>
    </citation>
    <scope>NUCLEOTIDE SEQUENCE [LARGE SCALE GENOMIC DNA]</scope>
    <source>
        <strain evidence="5 6">GSW-M26</strain>
    </source>
</reference>
<dbReference type="Gene3D" id="3.30.43.10">
    <property type="entry name" value="Uridine Diphospho-n-acetylenolpyruvylglucosamine Reductase, domain 2"/>
    <property type="match status" value="1"/>
</dbReference>
<feature type="domain" description="FAD-binding PCMH-type" evidence="4">
    <location>
        <begin position="1"/>
        <end position="171"/>
    </location>
</feature>
<dbReference type="InterPro" id="IPR036318">
    <property type="entry name" value="FAD-bd_PCMH-like_sf"/>
</dbReference>
<gene>
    <name evidence="5" type="primary">cutM</name>
    <name evidence="5" type="ORF">jaqu_15570</name>
</gene>
<comment type="caution">
    <text evidence="5">The sequence shown here is derived from an EMBL/GenBank/DDBJ whole genome shotgun (WGS) entry which is preliminary data.</text>
</comment>
<evidence type="ECO:0000256" key="2">
    <source>
        <dbReference type="ARBA" id="ARBA00022827"/>
    </source>
</evidence>
<keyword evidence="2" id="KW-0274">FAD</keyword>
<dbReference type="SMART" id="SM01092">
    <property type="entry name" value="CO_deh_flav_C"/>
    <property type="match status" value="1"/>
</dbReference>
<dbReference type="Gene3D" id="3.30.390.50">
    <property type="entry name" value="CO dehydrogenase flavoprotein, C-terminal domain"/>
    <property type="match status" value="1"/>
</dbReference>
<dbReference type="InterPro" id="IPR051312">
    <property type="entry name" value="Diverse_Substr_Oxidored"/>
</dbReference>
<dbReference type="STRING" id="935700.jaqu_15570"/>
<dbReference type="PANTHER" id="PTHR42659:SF2">
    <property type="entry name" value="XANTHINE DEHYDROGENASE SUBUNIT C-RELATED"/>
    <property type="match status" value="1"/>
</dbReference>
<dbReference type="Pfam" id="PF00941">
    <property type="entry name" value="FAD_binding_5"/>
    <property type="match status" value="1"/>
</dbReference>
<organism evidence="5 6">
    <name type="scientific">Jannaschia aquimarina</name>
    <dbReference type="NCBI Taxonomy" id="935700"/>
    <lineage>
        <taxon>Bacteria</taxon>
        <taxon>Pseudomonadati</taxon>
        <taxon>Pseudomonadota</taxon>
        <taxon>Alphaproteobacteria</taxon>
        <taxon>Rhodobacterales</taxon>
        <taxon>Roseobacteraceae</taxon>
        <taxon>Jannaschia</taxon>
    </lineage>
</organism>
<dbReference type="PATRIC" id="fig|935700.4.peg.1613"/>
<evidence type="ECO:0000256" key="3">
    <source>
        <dbReference type="ARBA" id="ARBA00023002"/>
    </source>
</evidence>
<proteinExistence type="predicted"/>
<dbReference type="EMBL" id="JYFE01000027">
    <property type="protein sequence ID" value="KIT16769.1"/>
    <property type="molecule type" value="Genomic_DNA"/>
</dbReference>
<dbReference type="InterPro" id="IPR005107">
    <property type="entry name" value="CO_DH_flav_C"/>
</dbReference>
<dbReference type="GO" id="GO:0016491">
    <property type="term" value="F:oxidoreductase activity"/>
    <property type="evidence" value="ECO:0007669"/>
    <property type="project" value="UniProtKB-KW"/>
</dbReference>
<dbReference type="AlphaFoldDB" id="A0A0D1EGL9"/>
<dbReference type="InterPro" id="IPR016166">
    <property type="entry name" value="FAD-bd_PCMH"/>
</dbReference>
<dbReference type="SUPFAM" id="SSF56176">
    <property type="entry name" value="FAD-binding/transporter-associated domain-like"/>
    <property type="match status" value="1"/>
</dbReference>
<dbReference type="Proteomes" id="UP000032232">
    <property type="component" value="Unassembled WGS sequence"/>
</dbReference>
<dbReference type="InterPro" id="IPR016169">
    <property type="entry name" value="FAD-bd_PCMH_sub2"/>
</dbReference>
<dbReference type="EC" id="1.2.99.2" evidence="5"/>
<keyword evidence="6" id="KW-1185">Reference proteome</keyword>
<evidence type="ECO:0000256" key="1">
    <source>
        <dbReference type="ARBA" id="ARBA00022630"/>
    </source>
</evidence>
<dbReference type="Gene3D" id="3.30.465.10">
    <property type="match status" value="1"/>
</dbReference>
<dbReference type="InterPro" id="IPR002346">
    <property type="entry name" value="Mopterin_DH_FAD-bd"/>
</dbReference>
<dbReference type="InterPro" id="IPR036683">
    <property type="entry name" value="CO_DH_flav_C_dom_sf"/>
</dbReference>